<accession>A0A0C2VSC3</accession>
<dbReference type="SUPFAM" id="SSF56645">
    <property type="entry name" value="Acyl-CoA dehydrogenase NM domain-like"/>
    <property type="match status" value="1"/>
</dbReference>
<dbReference type="GO" id="GO:0050660">
    <property type="term" value="F:flavin adenine dinucleotide binding"/>
    <property type="evidence" value="ECO:0007669"/>
    <property type="project" value="InterPro"/>
</dbReference>
<organism evidence="2 3">
    <name type="scientific">Jeotgalibacillus soli</name>
    <dbReference type="NCBI Taxonomy" id="889306"/>
    <lineage>
        <taxon>Bacteria</taxon>
        <taxon>Bacillati</taxon>
        <taxon>Bacillota</taxon>
        <taxon>Bacilli</taxon>
        <taxon>Bacillales</taxon>
        <taxon>Caryophanaceae</taxon>
        <taxon>Jeotgalibacillus</taxon>
    </lineage>
</organism>
<gene>
    <name evidence="2" type="ORF">KP78_01970</name>
</gene>
<evidence type="ECO:0000313" key="3">
    <source>
        <dbReference type="Proteomes" id="UP000031938"/>
    </source>
</evidence>
<dbReference type="GO" id="GO:0003995">
    <property type="term" value="F:acyl-CoA dehydrogenase activity"/>
    <property type="evidence" value="ECO:0007669"/>
    <property type="project" value="TreeGrafter"/>
</dbReference>
<dbReference type="Pfam" id="PF02771">
    <property type="entry name" value="Acyl-CoA_dh_N"/>
    <property type="match status" value="1"/>
</dbReference>
<evidence type="ECO:0000259" key="1">
    <source>
        <dbReference type="Pfam" id="PF02771"/>
    </source>
</evidence>
<dbReference type="EMBL" id="JXRP01000006">
    <property type="protein sequence ID" value="KIL51827.1"/>
    <property type="molecule type" value="Genomic_DNA"/>
</dbReference>
<dbReference type="PANTHER" id="PTHR43884">
    <property type="entry name" value="ACYL-COA DEHYDROGENASE"/>
    <property type="match status" value="1"/>
</dbReference>
<dbReference type="AlphaFoldDB" id="A0A0C2VSC3"/>
<keyword evidence="3" id="KW-1185">Reference proteome</keyword>
<dbReference type="InterPro" id="IPR009100">
    <property type="entry name" value="AcylCoA_DH/oxidase_NM_dom_sf"/>
</dbReference>
<dbReference type="Gene3D" id="2.40.110.10">
    <property type="entry name" value="Butyryl-CoA Dehydrogenase, subunit A, domain 2"/>
    <property type="match status" value="1"/>
</dbReference>
<comment type="caution">
    <text evidence="2">The sequence shown here is derived from an EMBL/GenBank/DDBJ whole genome shotgun (WGS) entry which is preliminary data.</text>
</comment>
<dbReference type="InterPro" id="IPR013786">
    <property type="entry name" value="AcylCoA_DH/ox_N"/>
</dbReference>
<dbReference type="InterPro" id="IPR037069">
    <property type="entry name" value="AcylCoA_DH/ox_N_sf"/>
</dbReference>
<dbReference type="OrthoDB" id="2564795at2"/>
<protein>
    <submittedName>
        <fullName evidence="2">Putative acyl-CoA dehydrogenase</fullName>
    </submittedName>
</protein>
<evidence type="ECO:0000313" key="2">
    <source>
        <dbReference type="EMBL" id="KIL51827.1"/>
    </source>
</evidence>
<dbReference type="RefSeq" id="WP_041085574.1">
    <property type="nucleotide sequence ID" value="NZ_JXRP01000006.1"/>
</dbReference>
<reference evidence="2 3" key="1">
    <citation type="submission" date="2015-01" db="EMBL/GenBank/DDBJ databases">
        <title>Genome sequencing of Jeotgalibacillus soli.</title>
        <authorList>
            <person name="Goh K.M."/>
            <person name="Chan K.-G."/>
            <person name="Yaakop A.S."/>
            <person name="Ee R."/>
            <person name="Gan H.M."/>
            <person name="Chan C.S."/>
        </authorList>
    </citation>
    <scope>NUCLEOTIDE SEQUENCE [LARGE SCALE GENOMIC DNA]</scope>
    <source>
        <strain evidence="2 3">P9</strain>
    </source>
</reference>
<dbReference type="PANTHER" id="PTHR43884:SF12">
    <property type="entry name" value="ISOVALERYL-COA DEHYDROGENASE, MITOCHONDRIAL-RELATED"/>
    <property type="match status" value="1"/>
</dbReference>
<feature type="domain" description="Acyl-CoA dehydrogenase/oxidase N-terminal" evidence="1">
    <location>
        <begin position="11"/>
        <end position="109"/>
    </location>
</feature>
<dbReference type="PATRIC" id="fig|889306.3.peg.199"/>
<dbReference type="Gene3D" id="1.10.540.10">
    <property type="entry name" value="Acyl-CoA dehydrogenase/oxidase, N-terminal domain"/>
    <property type="match status" value="1"/>
</dbReference>
<dbReference type="InterPro" id="IPR046373">
    <property type="entry name" value="Acyl-CoA_Oxase/DH_mid-dom_sf"/>
</dbReference>
<dbReference type="STRING" id="889306.KP78_01970"/>
<name>A0A0C2VSC3_9BACL</name>
<proteinExistence type="predicted"/>
<sequence length="354" mass="39283">MAKSGVDKSSTLEQLIEQELKPYVKKIDVDAFYAESFLKKLGEAGLLSSENKSQKELLLDEMQVVEEVSKMCMTTAFCLWCHLAALTYVRNTGNEELKNKLLPSLENGEVLGATGLSNPMKYYAGLEKLHLKAKPVEGGYILSGILPSVSNLGEDHWFGLIAGVDENKRIMCFVPCNAEGLTLKAKVDYLALNGSATYACTFKDVFISNEWVLSENADTFVEKVRPAFISYQIPLGLGVTQASISSIEKVGQKQNGCNRFLRTQSDELQEKERQLQGKIKSLFDGEEETPNWKEICGVRLEAAYLTLQAVQASMLHNGSAGYIKDSAPSRRLREAYFFANLTPTVKHLEKVLNA</sequence>
<dbReference type="Proteomes" id="UP000031938">
    <property type="component" value="Unassembled WGS sequence"/>
</dbReference>